<name>C1E8B0_MICCC</name>
<sequence>MRRARASPERVTDITGIAASRDGFAVGRTKGGFRVAISLALLVGIYFFSAVWGRGATSTTGASSDIASAGVTRRVIGDGRVEAIWNVPASAKGTVLALHGCSHSALDWFPRDESRCPECRGLAQEQKITNAALDAGYALLAVSSAGHCWSRDDVPRLALALDAYGAEHGASRRRPMYAFGASSGGSFAGVLPSLSDLPRRPDGLIIQIAGGPGGTGLGLAHYPPTVLSHMPRDESTAAAVRRSIDELTAAGARVLEHRLERRALTPSFFEEESAGKVTARESAGLFHALRDELGVLDAHDLLIRDPRSFDVGQIAKLRERTPAWDSLVPDESDVREILNVAYAAHELSAQDFMKNLRWIVDASSA</sequence>
<dbReference type="GeneID" id="8244512"/>
<dbReference type="AlphaFoldDB" id="C1E8B0"/>
<dbReference type="FunCoup" id="C1E8B0">
    <property type="interactions" value="90"/>
</dbReference>
<dbReference type="OMA" id="WHADGED"/>
<keyword evidence="3" id="KW-1185">Reference proteome</keyword>
<gene>
    <name evidence="2" type="ORF">MICPUN_59308</name>
</gene>
<evidence type="ECO:0000313" key="2">
    <source>
        <dbReference type="EMBL" id="ACO64119.1"/>
    </source>
</evidence>
<dbReference type="OrthoDB" id="10022521at2759"/>
<dbReference type="PANTHER" id="PTHR35128:SF1">
    <property type="entry name" value="SECRETION-REGULATING GUANINE NUCLEOTIDE EXCHANGE FACTOR"/>
    <property type="match status" value="1"/>
</dbReference>
<dbReference type="EMBL" id="CP001327">
    <property type="protein sequence ID" value="ACO64119.1"/>
    <property type="molecule type" value="Genomic_DNA"/>
</dbReference>
<feature type="transmembrane region" description="Helical" evidence="1">
    <location>
        <begin position="31"/>
        <end position="52"/>
    </location>
</feature>
<accession>C1E8B0</accession>
<dbReference type="eggNOG" id="ENOG502QS1G">
    <property type="taxonomic scope" value="Eukaryota"/>
</dbReference>
<dbReference type="Proteomes" id="UP000002009">
    <property type="component" value="Chromosome 6"/>
</dbReference>
<keyword evidence="1" id="KW-1133">Transmembrane helix</keyword>
<dbReference type="InterPro" id="IPR029058">
    <property type="entry name" value="AB_hydrolase_fold"/>
</dbReference>
<dbReference type="KEGG" id="mis:MICPUN_59308"/>
<evidence type="ECO:0000256" key="1">
    <source>
        <dbReference type="SAM" id="Phobius"/>
    </source>
</evidence>
<dbReference type="Gene3D" id="3.40.50.1820">
    <property type="entry name" value="alpha/beta hydrolase"/>
    <property type="match status" value="1"/>
</dbReference>
<dbReference type="SUPFAM" id="SSF53474">
    <property type="entry name" value="alpha/beta-Hydrolases"/>
    <property type="match status" value="1"/>
</dbReference>
<protein>
    <submittedName>
        <fullName evidence="2">Uncharacterized protein</fullName>
    </submittedName>
</protein>
<dbReference type="InParanoid" id="C1E8B0"/>
<evidence type="ECO:0000313" key="3">
    <source>
        <dbReference type="Proteomes" id="UP000002009"/>
    </source>
</evidence>
<reference evidence="2 3" key="1">
    <citation type="journal article" date="2009" name="Science">
        <title>Green evolution and dynamic adaptations revealed by genomes of the marine picoeukaryotes Micromonas.</title>
        <authorList>
            <person name="Worden A.Z."/>
            <person name="Lee J.H."/>
            <person name="Mock T."/>
            <person name="Rouze P."/>
            <person name="Simmons M.P."/>
            <person name="Aerts A.L."/>
            <person name="Allen A.E."/>
            <person name="Cuvelier M.L."/>
            <person name="Derelle E."/>
            <person name="Everett M.V."/>
            <person name="Foulon E."/>
            <person name="Grimwood J."/>
            <person name="Gundlach H."/>
            <person name="Henrissat B."/>
            <person name="Napoli C."/>
            <person name="McDonald S.M."/>
            <person name="Parker M.S."/>
            <person name="Rombauts S."/>
            <person name="Salamov A."/>
            <person name="Von Dassow P."/>
            <person name="Badger J.H."/>
            <person name="Coutinho P.M."/>
            <person name="Demir E."/>
            <person name="Dubchak I."/>
            <person name="Gentemann C."/>
            <person name="Eikrem W."/>
            <person name="Gready J.E."/>
            <person name="John U."/>
            <person name="Lanier W."/>
            <person name="Lindquist E.A."/>
            <person name="Lucas S."/>
            <person name="Mayer K.F."/>
            <person name="Moreau H."/>
            <person name="Not F."/>
            <person name="Otillar R."/>
            <person name="Panaud O."/>
            <person name="Pangilinan J."/>
            <person name="Paulsen I."/>
            <person name="Piegu B."/>
            <person name="Poliakov A."/>
            <person name="Robbens S."/>
            <person name="Schmutz J."/>
            <person name="Toulza E."/>
            <person name="Wyss T."/>
            <person name="Zelensky A."/>
            <person name="Zhou K."/>
            <person name="Armbrust E.V."/>
            <person name="Bhattacharya D."/>
            <person name="Goodenough U.W."/>
            <person name="Van de Peer Y."/>
            <person name="Grigoriev I.V."/>
        </authorList>
    </citation>
    <scope>NUCLEOTIDE SEQUENCE [LARGE SCALE GENOMIC DNA]</scope>
    <source>
        <strain evidence="3">RCC299 / NOUM17</strain>
    </source>
</reference>
<keyword evidence="1" id="KW-0812">Transmembrane</keyword>
<organism evidence="2 3">
    <name type="scientific">Micromonas commoda (strain RCC299 / NOUM17 / CCMP2709)</name>
    <name type="common">Picoplanktonic green alga</name>
    <dbReference type="NCBI Taxonomy" id="296587"/>
    <lineage>
        <taxon>Eukaryota</taxon>
        <taxon>Viridiplantae</taxon>
        <taxon>Chlorophyta</taxon>
        <taxon>Mamiellophyceae</taxon>
        <taxon>Mamiellales</taxon>
        <taxon>Mamiellaceae</taxon>
        <taxon>Micromonas</taxon>
    </lineage>
</organism>
<dbReference type="RefSeq" id="XP_002502861.1">
    <property type="nucleotide sequence ID" value="XM_002502815.1"/>
</dbReference>
<dbReference type="PANTHER" id="PTHR35128">
    <property type="entry name" value="SECRETION-REGULATING GUANINE NUCLEOTIDE EXCHANGE FACTOR"/>
    <property type="match status" value="1"/>
</dbReference>
<keyword evidence="1" id="KW-0472">Membrane</keyword>
<proteinExistence type="predicted"/>